<evidence type="ECO:0000313" key="3">
    <source>
        <dbReference type="Proteomes" id="UP000001036"/>
    </source>
</evidence>
<keyword evidence="1" id="KW-0812">Transmembrane</keyword>
<proteinExistence type="predicted"/>
<evidence type="ECO:0000256" key="1">
    <source>
        <dbReference type="SAM" id="Phobius"/>
    </source>
</evidence>
<gene>
    <name evidence="2" type="ordered locus">CJA_1699</name>
</gene>
<dbReference type="AlphaFoldDB" id="B3PEX2"/>
<keyword evidence="3" id="KW-1185">Reference proteome</keyword>
<name>B3PEX2_CELJU</name>
<dbReference type="HOGENOM" id="CLU_2080562_0_0_6"/>
<dbReference type="Proteomes" id="UP000001036">
    <property type="component" value="Chromosome"/>
</dbReference>
<keyword evidence="1" id="KW-1133">Transmembrane helix</keyword>
<accession>B3PEX2</accession>
<organism evidence="2 3">
    <name type="scientific">Cellvibrio japonicus (strain Ueda107)</name>
    <name type="common">Pseudomonas fluorescens subsp. cellulosa</name>
    <dbReference type="NCBI Taxonomy" id="498211"/>
    <lineage>
        <taxon>Bacteria</taxon>
        <taxon>Pseudomonadati</taxon>
        <taxon>Pseudomonadota</taxon>
        <taxon>Gammaproteobacteria</taxon>
        <taxon>Cellvibrionales</taxon>
        <taxon>Cellvibrionaceae</taxon>
        <taxon>Cellvibrio</taxon>
    </lineage>
</organism>
<sequence length="117" mass="12096">MNQGLDMGKISVDAVATLDPAQPALGKVKVLDEFAFTGFVGPDIDILAGLDCNIVLYVVIALLCSLYLQIGCHGCAIVVGKYRIAAFGNDFSLGITGLGDFGTAAQGVRLAAQAYAN</sequence>
<dbReference type="KEGG" id="cja:CJA_1699"/>
<feature type="transmembrane region" description="Helical" evidence="1">
    <location>
        <begin position="54"/>
        <end position="79"/>
    </location>
</feature>
<dbReference type="EMBL" id="CP000934">
    <property type="protein sequence ID" value="ACE82744.1"/>
    <property type="molecule type" value="Genomic_DNA"/>
</dbReference>
<keyword evidence="1" id="KW-0472">Membrane</keyword>
<dbReference type="STRING" id="498211.CJA_1699"/>
<protein>
    <submittedName>
        <fullName evidence="2">Uncharacterized protein</fullName>
    </submittedName>
</protein>
<reference evidence="2 3" key="1">
    <citation type="journal article" date="2008" name="J. Bacteriol.">
        <title>Insights into plant cell wall degradation from the genome sequence of the soil bacterium Cellvibrio japonicus.</title>
        <authorList>
            <person name="Deboy R.T."/>
            <person name="Mongodin E.F."/>
            <person name="Fouts D.E."/>
            <person name="Tailford L.E."/>
            <person name="Khouri H."/>
            <person name="Emerson J.B."/>
            <person name="Mohamoud Y."/>
            <person name="Watkins K."/>
            <person name="Henrissat B."/>
            <person name="Gilbert H.J."/>
            <person name="Nelson K.E."/>
        </authorList>
    </citation>
    <scope>NUCLEOTIDE SEQUENCE [LARGE SCALE GENOMIC DNA]</scope>
    <source>
        <strain evidence="2 3">Ueda107</strain>
    </source>
</reference>
<evidence type="ECO:0000313" key="2">
    <source>
        <dbReference type="EMBL" id="ACE82744.1"/>
    </source>
</evidence>